<accession>A0A8H7RH91</accession>
<gene>
    <name evidence="2" type="ORF">INT45_004561</name>
</gene>
<reference evidence="2 3" key="1">
    <citation type="submission" date="2020-12" db="EMBL/GenBank/DDBJ databases">
        <title>Metabolic potential, ecology and presence of endohyphal bacteria is reflected in genomic diversity of Mucoromycotina.</title>
        <authorList>
            <person name="Muszewska A."/>
            <person name="Okrasinska A."/>
            <person name="Steczkiewicz K."/>
            <person name="Drgas O."/>
            <person name="Orlowska M."/>
            <person name="Perlinska-Lenart U."/>
            <person name="Aleksandrzak-Piekarczyk T."/>
            <person name="Szatraj K."/>
            <person name="Zielenkiewicz U."/>
            <person name="Pilsyk S."/>
            <person name="Malc E."/>
            <person name="Mieczkowski P."/>
            <person name="Kruszewska J.S."/>
            <person name="Biernat P."/>
            <person name="Pawlowska J."/>
        </authorList>
    </citation>
    <scope>NUCLEOTIDE SEQUENCE [LARGE SCALE GENOMIC DNA]</scope>
    <source>
        <strain evidence="2 3">CBS 142.35</strain>
    </source>
</reference>
<name>A0A8H7RH91_9FUNG</name>
<keyword evidence="3" id="KW-1185">Reference proteome</keyword>
<evidence type="ECO:0000256" key="1">
    <source>
        <dbReference type="SAM" id="MobiDB-lite"/>
    </source>
</evidence>
<feature type="compositionally biased region" description="Basic and acidic residues" evidence="1">
    <location>
        <begin position="114"/>
        <end position="141"/>
    </location>
</feature>
<feature type="region of interest" description="Disordered" evidence="1">
    <location>
        <begin position="108"/>
        <end position="141"/>
    </location>
</feature>
<sequence>MATAPASIPLTTAQLNECITQIVNKDAKLCDLTQLNGLNLPEKKGKTNDVPPPVKVNDRIIDLDALTTLVSKATDKLNNKGKTVDVNSVQESVTDLVKDLPAGQQVHSASLNKCADKESAASGDNKKTNDKESTASGENKKTNNMIRITSLLLLIESVL</sequence>
<organism evidence="2 3">
    <name type="scientific">Circinella minor</name>
    <dbReference type="NCBI Taxonomy" id="1195481"/>
    <lineage>
        <taxon>Eukaryota</taxon>
        <taxon>Fungi</taxon>
        <taxon>Fungi incertae sedis</taxon>
        <taxon>Mucoromycota</taxon>
        <taxon>Mucoromycotina</taxon>
        <taxon>Mucoromycetes</taxon>
        <taxon>Mucorales</taxon>
        <taxon>Lichtheimiaceae</taxon>
        <taxon>Circinella</taxon>
    </lineage>
</organism>
<proteinExistence type="predicted"/>
<dbReference type="EMBL" id="JAEPRB010000976">
    <property type="protein sequence ID" value="KAG2209608.1"/>
    <property type="molecule type" value="Genomic_DNA"/>
</dbReference>
<evidence type="ECO:0000313" key="3">
    <source>
        <dbReference type="Proteomes" id="UP000646827"/>
    </source>
</evidence>
<dbReference type="Proteomes" id="UP000646827">
    <property type="component" value="Unassembled WGS sequence"/>
</dbReference>
<comment type="caution">
    <text evidence="2">The sequence shown here is derived from an EMBL/GenBank/DDBJ whole genome shotgun (WGS) entry which is preliminary data.</text>
</comment>
<protein>
    <submittedName>
        <fullName evidence="2">Uncharacterized protein</fullName>
    </submittedName>
</protein>
<evidence type="ECO:0000313" key="2">
    <source>
        <dbReference type="EMBL" id="KAG2209608.1"/>
    </source>
</evidence>
<dbReference type="AlphaFoldDB" id="A0A8H7RH91"/>